<accession>A0A1X6NQ87</accession>
<evidence type="ECO:0000313" key="3">
    <source>
        <dbReference type="Proteomes" id="UP000218209"/>
    </source>
</evidence>
<feature type="compositionally biased region" description="Basic residues" evidence="1">
    <location>
        <begin position="1"/>
        <end position="13"/>
    </location>
</feature>
<evidence type="ECO:0000313" key="2">
    <source>
        <dbReference type="EMBL" id="OSX70761.1"/>
    </source>
</evidence>
<protein>
    <submittedName>
        <fullName evidence="2">Uncharacterized protein</fullName>
    </submittedName>
</protein>
<feature type="compositionally biased region" description="Low complexity" evidence="1">
    <location>
        <begin position="14"/>
        <end position="23"/>
    </location>
</feature>
<dbReference type="Proteomes" id="UP000218209">
    <property type="component" value="Unassembled WGS sequence"/>
</dbReference>
<organism evidence="2 3">
    <name type="scientific">Porphyra umbilicalis</name>
    <name type="common">Purple laver</name>
    <name type="synonym">Red alga</name>
    <dbReference type="NCBI Taxonomy" id="2786"/>
    <lineage>
        <taxon>Eukaryota</taxon>
        <taxon>Rhodophyta</taxon>
        <taxon>Bangiophyceae</taxon>
        <taxon>Bangiales</taxon>
        <taxon>Bangiaceae</taxon>
        <taxon>Porphyra</taxon>
    </lineage>
</organism>
<reference evidence="2 3" key="1">
    <citation type="submission" date="2017-03" db="EMBL/GenBank/DDBJ databases">
        <title>WGS assembly of Porphyra umbilicalis.</title>
        <authorList>
            <person name="Brawley S.H."/>
            <person name="Blouin N.A."/>
            <person name="Ficko-Blean E."/>
            <person name="Wheeler G.L."/>
            <person name="Lohr M."/>
            <person name="Goodson H.V."/>
            <person name="Jenkins J.W."/>
            <person name="Blaby-Haas C.E."/>
            <person name="Helliwell K.E."/>
            <person name="Chan C."/>
            <person name="Marriage T."/>
            <person name="Bhattacharya D."/>
            <person name="Klein A.S."/>
            <person name="Badis Y."/>
            <person name="Brodie J."/>
            <person name="Cao Y."/>
            <person name="Collen J."/>
            <person name="Dittami S.M."/>
            <person name="Gachon C.M."/>
            <person name="Green B.R."/>
            <person name="Karpowicz S."/>
            <person name="Kim J.W."/>
            <person name="Kudahl U."/>
            <person name="Lin S."/>
            <person name="Michel G."/>
            <person name="Mittag M."/>
            <person name="Olson B.J."/>
            <person name="Pangilinan J."/>
            <person name="Peng Y."/>
            <person name="Qiu H."/>
            <person name="Shu S."/>
            <person name="Singer J.T."/>
            <person name="Smith A.G."/>
            <person name="Sprecher B.N."/>
            <person name="Wagner V."/>
            <person name="Wang W."/>
            <person name="Wang Z.-Y."/>
            <person name="Yan J."/>
            <person name="Yarish C."/>
            <person name="Zoeuner-Riek S."/>
            <person name="Zhuang Y."/>
            <person name="Zou Y."/>
            <person name="Lindquist E.A."/>
            <person name="Grimwood J."/>
            <person name="Barry K."/>
            <person name="Rokhsar D.S."/>
            <person name="Schmutz J."/>
            <person name="Stiller J.W."/>
            <person name="Grossman A.R."/>
            <person name="Prochnik S.E."/>
        </authorList>
    </citation>
    <scope>NUCLEOTIDE SEQUENCE [LARGE SCALE GENOMIC DNA]</scope>
    <source>
        <strain evidence="2">4086291</strain>
    </source>
</reference>
<dbReference type="AlphaFoldDB" id="A0A1X6NQ87"/>
<evidence type="ECO:0000256" key="1">
    <source>
        <dbReference type="SAM" id="MobiDB-lite"/>
    </source>
</evidence>
<dbReference type="EMBL" id="KV919213">
    <property type="protein sequence ID" value="OSX70761.1"/>
    <property type="molecule type" value="Genomic_DNA"/>
</dbReference>
<keyword evidence="3" id="KW-1185">Reference proteome</keyword>
<proteinExistence type="predicted"/>
<gene>
    <name evidence="2" type="ORF">BU14_0672s0001</name>
</gene>
<sequence>MRRRGGFVRRARCSRPSAAGACRRPPRRSRRSMSVGVGSPTCMRRRKTRASRSSCSRSTTGGMWGRWRRRSKPRRPLARSLFVRTARPTAPWRRGRTRCGASSTLSSRPTTCTRCAATTGRCA</sequence>
<feature type="compositionally biased region" description="Basic residues" evidence="1">
    <location>
        <begin position="66"/>
        <end position="77"/>
    </location>
</feature>
<feature type="compositionally biased region" description="Low complexity" evidence="1">
    <location>
        <begin position="51"/>
        <end position="61"/>
    </location>
</feature>
<feature type="region of interest" description="Disordered" evidence="1">
    <location>
        <begin position="1"/>
        <end position="78"/>
    </location>
</feature>
<name>A0A1X6NQ87_PORUM</name>